<dbReference type="NCBIfam" id="TIGR00396">
    <property type="entry name" value="leuS_bact"/>
    <property type="match status" value="1"/>
</dbReference>
<keyword evidence="17" id="KW-1185">Reference proteome</keyword>
<evidence type="ECO:0000256" key="6">
    <source>
        <dbReference type="ARBA" id="ARBA00022917"/>
    </source>
</evidence>
<dbReference type="InterPro" id="IPR014729">
    <property type="entry name" value="Rossmann-like_a/b/a_fold"/>
</dbReference>
<organism evidence="16 17">
    <name type="scientific">Trichomonascus ciferrii</name>
    <dbReference type="NCBI Taxonomy" id="44093"/>
    <lineage>
        <taxon>Eukaryota</taxon>
        <taxon>Fungi</taxon>
        <taxon>Dikarya</taxon>
        <taxon>Ascomycota</taxon>
        <taxon>Saccharomycotina</taxon>
        <taxon>Dipodascomycetes</taxon>
        <taxon>Dipodascales</taxon>
        <taxon>Trichomonascaceae</taxon>
        <taxon>Trichomonascus</taxon>
        <taxon>Trichomonascus ciferrii complex</taxon>
    </lineage>
</organism>
<dbReference type="VEuPathDB" id="FungiDB:TRICI_003114"/>
<feature type="domain" description="Leucyl-tRNA synthetase editing" evidence="15">
    <location>
        <begin position="225"/>
        <end position="404"/>
    </location>
</feature>
<accession>A0A642V420</accession>
<dbReference type="OrthoDB" id="15954at2759"/>
<evidence type="ECO:0000256" key="5">
    <source>
        <dbReference type="ARBA" id="ARBA00022840"/>
    </source>
</evidence>
<dbReference type="PROSITE" id="PS00178">
    <property type="entry name" value="AA_TRNA_LIGASE_I"/>
    <property type="match status" value="1"/>
</dbReference>
<dbReference type="GO" id="GO:0005739">
    <property type="term" value="C:mitochondrion"/>
    <property type="evidence" value="ECO:0007669"/>
    <property type="project" value="TreeGrafter"/>
</dbReference>
<feature type="region of interest" description="Disordered" evidence="11">
    <location>
        <begin position="865"/>
        <end position="895"/>
    </location>
</feature>
<keyword evidence="6 10" id="KW-0648">Protein biosynthesis</keyword>
<evidence type="ECO:0000256" key="10">
    <source>
        <dbReference type="RuleBase" id="RU363035"/>
    </source>
</evidence>
<dbReference type="GO" id="GO:0002161">
    <property type="term" value="F:aminoacyl-tRNA deacylase activity"/>
    <property type="evidence" value="ECO:0007669"/>
    <property type="project" value="InterPro"/>
</dbReference>
<dbReference type="InterPro" id="IPR015413">
    <property type="entry name" value="Methionyl/Leucyl_tRNA_Synth"/>
</dbReference>
<keyword evidence="4 10" id="KW-0547">Nucleotide-binding</keyword>
<sequence>MKFRSQYSSVNLDRKWLERWRNDPNYKSSTRRADGPKYYALAMFPYPSGNLHIGHLRVYTISDVIARYRRMNGYNVIHAMGWDAFGLPAENAAIERGVDPAAWTVNNIANMKEQMHGMLADFDWEREVVSCNPDYYRWTQKLFLMLHEAGLAYRKQAKVNWDPVEQTVLANEQVDEDGKSWRSGAIVEQKMLSQWFLGITKLAPELLKDLDILHDWPEKVKTMQRNWIGQSHGTDIFFEANQPEIKLTAFTTRPDTLGSLQYVAVALDHPLVKKLAKTTPDLANFLEQAQSLPEDTKAGYRIEDLYVANPLTPDVYNVPVFVAPYVISDYGHGSVMGCPAHDTRDFGFWKENMPDQPVRSVITPPEGEDNVLPYTGKDGVLNENAGKYQGIPSKLAGEVITQDLAIANSGKKAVQLKLRDWLISRQRFWGAPIPMVHCDNCGIVPVPDEELPVLLPNNLNKPLSSSEEFYKTECPKCNGPAKRDTDTMDTFMDSSWYFFRYTDPKNEKELFSYEAATKMMPVDIYIGGVEHAILHLLYSRFISKFLKNDGSWSGGHLNGEPINRLVTQGMVHGKTFSDPDSGKFLKPDEIDYSNPESPLVKATGKVANVSYEKMSKSKYNGADPGECISKHGADATRAHILFQAPVSDVLNWDENKIVGIERWLMRVRGVVDAAAARPSNEEKVTFESLQNKSEEELWTEVQNKIQSITSALHENFGLNTLISDYMKLTRTIASAEKDKQISDGVFHASVENLVKLIAPVVPASAEECWETILNAKNRPWTSVFAQPWPQTMEKPQSDNITYPVMINGKRRLEVEANKEATEDELMQLIHRDGQKWLENKTIQRIIRPKGASPPAPPWLREASSNMCPKPREASPGGLGACPQKTTPGLDLQGPAPFQKRSKSVCYAAHNRPTFSLKQLLVVDYTGSQ</sequence>
<evidence type="ECO:0000256" key="2">
    <source>
        <dbReference type="ARBA" id="ARBA00013164"/>
    </source>
</evidence>
<dbReference type="CDD" id="cd00812">
    <property type="entry name" value="LeuRS_core"/>
    <property type="match status" value="1"/>
</dbReference>
<feature type="domain" description="Methionyl/Leucyl tRNA synthetase" evidence="14">
    <location>
        <begin position="43"/>
        <end position="175"/>
    </location>
</feature>
<dbReference type="InterPro" id="IPR002302">
    <property type="entry name" value="Leu-tRNA-ligase"/>
</dbReference>
<dbReference type="Pfam" id="PF13603">
    <property type="entry name" value="tRNA-synt_1_2"/>
    <property type="match status" value="1"/>
</dbReference>
<keyword evidence="7 10" id="KW-0030">Aminoacyl-tRNA synthetase</keyword>
<proteinExistence type="inferred from homology"/>
<feature type="domain" description="Aminoacyl-tRNA synthetase class Ia" evidence="12">
    <location>
        <begin position="418"/>
        <end position="530"/>
    </location>
</feature>
<dbReference type="InterPro" id="IPR002300">
    <property type="entry name" value="aa-tRNA-synth_Ia"/>
</dbReference>
<evidence type="ECO:0000256" key="3">
    <source>
        <dbReference type="ARBA" id="ARBA00022598"/>
    </source>
</evidence>
<dbReference type="InterPro" id="IPR025709">
    <property type="entry name" value="Leu_tRNA-synth_edit"/>
</dbReference>
<feature type="domain" description="Methionyl/Valyl/Leucyl/Isoleucyl-tRNA synthetase anticodon-binding" evidence="13">
    <location>
        <begin position="715"/>
        <end position="821"/>
    </location>
</feature>
<keyword evidence="5 10" id="KW-0067">ATP-binding</keyword>
<comment type="catalytic activity">
    <reaction evidence="9">
        <text>tRNA(Leu) + L-leucine + ATP = L-leucyl-tRNA(Leu) + AMP + diphosphate</text>
        <dbReference type="Rhea" id="RHEA:11688"/>
        <dbReference type="Rhea" id="RHEA-COMP:9613"/>
        <dbReference type="Rhea" id="RHEA-COMP:9622"/>
        <dbReference type="ChEBI" id="CHEBI:30616"/>
        <dbReference type="ChEBI" id="CHEBI:33019"/>
        <dbReference type="ChEBI" id="CHEBI:57427"/>
        <dbReference type="ChEBI" id="CHEBI:78442"/>
        <dbReference type="ChEBI" id="CHEBI:78494"/>
        <dbReference type="ChEBI" id="CHEBI:456215"/>
        <dbReference type="EC" id="6.1.1.4"/>
    </reaction>
</comment>
<dbReference type="FunFam" id="1.10.730.10:FF:000002">
    <property type="entry name" value="Leucine--tRNA ligase"/>
    <property type="match status" value="1"/>
</dbReference>
<protein>
    <recommendedName>
        <fullName evidence="2">leucine--tRNA ligase</fullName>
        <ecNumber evidence="2">6.1.1.4</ecNumber>
    </recommendedName>
    <alternativeName>
        <fullName evidence="8">Leucyl-tRNA synthetase</fullName>
    </alternativeName>
</protein>
<evidence type="ECO:0000259" key="15">
    <source>
        <dbReference type="Pfam" id="PF13603"/>
    </source>
</evidence>
<dbReference type="PANTHER" id="PTHR43740">
    <property type="entry name" value="LEUCYL-TRNA SYNTHETASE"/>
    <property type="match status" value="1"/>
</dbReference>
<dbReference type="GO" id="GO:0005524">
    <property type="term" value="F:ATP binding"/>
    <property type="evidence" value="ECO:0007669"/>
    <property type="project" value="UniProtKB-KW"/>
</dbReference>
<evidence type="ECO:0000256" key="1">
    <source>
        <dbReference type="ARBA" id="ARBA00005594"/>
    </source>
</evidence>
<dbReference type="GO" id="GO:0004823">
    <property type="term" value="F:leucine-tRNA ligase activity"/>
    <property type="evidence" value="ECO:0007669"/>
    <property type="project" value="UniProtKB-EC"/>
</dbReference>
<dbReference type="Proteomes" id="UP000761534">
    <property type="component" value="Unassembled WGS sequence"/>
</dbReference>
<dbReference type="Pfam" id="PF09334">
    <property type="entry name" value="tRNA-synt_1g"/>
    <property type="match status" value="1"/>
</dbReference>
<dbReference type="GO" id="GO:0006429">
    <property type="term" value="P:leucyl-tRNA aminoacylation"/>
    <property type="evidence" value="ECO:0007669"/>
    <property type="project" value="InterPro"/>
</dbReference>
<dbReference type="EMBL" id="SWFS01000220">
    <property type="protein sequence ID" value="KAA8913806.1"/>
    <property type="molecule type" value="Genomic_DNA"/>
</dbReference>
<dbReference type="EC" id="6.1.1.4" evidence="2"/>
<evidence type="ECO:0000256" key="11">
    <source>
        <dbReference type="SAM" id="MobiDB-lite"/>
    </source>
</evidence>
<dbReference type="SUPFAM" id="SSF52374">
    <property type="entry name" value="Nucleotidylyl transferase"/>
    <property type="match status" value="1"/>
</dbReference>
<dbReference type="SUPFAM" id="SSF47323">
    <property type="entry name" value="Anticodon-binding domain of a subclass of class I aminoacyl-tRNA synthetases"/>
    <property type="match status" value="1"/>
</dbReference>
<dbReference type="AlphaFoldDB" id="A0A642V420"/>
<evidence type="ECO:0000313" key="17">
    <source>
        <dbReference type="Proteomes" id="UP000761534"/>
    </source>
</evidence>
<dbReference type="InterPro" id="IPR009008">
    <property type="entry name" value="Val/Leu/Ile-tRNA-synth_edit"/>
</dbReference>
<evidence type="ECO:0000256" key="4">
    <source>
        <dbReference type="ARBA" id="ARBA00022741"/>
    </source>
</evidence>
<evidence type="ECO:0000256" key="9">
    <source>
        <dbReference type="ARBA" id="ARBA00047469"/>
    </source>
</evidence>
<dbReference type="Gene3D" id="1.10.730.10">
    <property type="entry name" value="Isoleucyl-tRNA Synthetase, Domain 1"/>
    <property type="match status" value="1"/>
</dbReference>
<dbReference type="Pfam" id="PF00133">
    <property type="entry name" value="tRNA-synt_1"/>
    <property type="match status" value="1"/>
</dbReference>
<dbReference type="PRINTS" id="PR00985">
    <property type="entry name" value="TRNASYNTHLEU"/>
</dbReference>
<comment type="caution">
    <text evidence="16">The sequence shown here is derived from an EMBL/GenBank/DDBJ whole genome shotgun (WGS) entry which is preliminary data.</text>
</comment>
<dbReference type="GO" id="GO:0032543">
    <property type="term" value="P:mitochondrial translation"/>
    <property type="evidence" value="ECO:0007669"/>
    <property type="project" value="TreeGrafter"/>
</dbReference>
<evidence type="ECO:0000256" key="8">
    <source>
        <dbReference type="ARBA" id="ARBA00030520"/>
    </source>
</evidence>
<dbReference type="HAMAP" id="MF_00049_B">
    <property type="entry name" value="Leu_tRNA_synth_B"/>
    <property type="match status" value="1"/>
</dbReference>
<evidence type="ECO:0000313" key="16">
    <source>
        <dbReference type="EMBL" id="KAA8913806.1"/>
    </source>
</evidence>
<evidence type="ECO:0000259" key="12">
    <source>
        <dbReference type="Pfam" id="PF00133"/>
    </source>
</evidence>
<gene>
    <name evidence="16" type="ORF">TRICI_003114</name>
</gene>
<dbReference type="SUPFAM" id="SSF50677">
    <property type="entry name" value="ValRS/IleRS/LeuRS editing domain"/>
    <property type="match status" value="1"/>
</dbReference>
<dbReference type="InterPro" id="IPR013155">
    <property type="entry name" value="M/V/L/I-tRNA-synth_anticd-bd"/>
</dbReference>
<reference evidence="16" key="1">
    <citation type="journal article" date="2019" name="G3 (Bethesda)">
        <title>Genome Assemblies of Two Rare Opportunistic Yeast Pathogens: Diutina rugosa (syn. Candida rugosa) and Trichomonascus ciferrii (syn. Candida ciferrii).</title>
        <authorList>
            <person name="Mixao V."/>
            <person name="Saus E."/>
            <person name="Hansen A.P."/>
            <person name="Lass-Florl C."/>
            <person name="Gabaldon T."/>
        </authorList>
    </citation>
    <scope>NUCLEOTIDE SEQUENCE</scope>
    <source>
        <strain evidence="16">CBS 4856</strain>
    </source>
</reference>
<comment type="similarity">
    <text evidence="1 10">Belongs to the class-I aminoacyl-tRNA synthetase family.</text>
</comment>
<dbReference type="InterPro" id="IPR009080">
    <property type="entry name" value="tRNAsynth_Ia_anticodon-bd"/>
</dbReference>
<dbReference type="PANTHER" id="PTHR43740:SF2">
    <property type="entry name" value="LEUCINE--TRNA LIGASE, MITOCHONDRIAL"/>
    <property type="match status" value="1"/>
</dbReference>
<evidence type="ECO:0000259" key="13">
    <source>
        <dbReference type="Pfam" id="PF08264"/>
    </source>
</evidence>
<dbReference type="InterPro" id="IPR001412">
    <property type="entry name" value="aa-tRNA-synth_I_CS"/>
</dbReference>
<dbReference type="Pfam" id="PF08264">
    <property type="entry name" value="Anticodon_1"/>
    <property type="match status" value="1"/>
</dbReference>
<evidence type="ECO:0000256" key="7">
    <source>
        <dbReference type="ARBA" id="ARBA00023146"/>
    </source>
</evidence>
<name>A0A642V420_9ASCO</name>
<keyword evidence="3 10" id="KW-0436">Ligase</keyword>
<dbReference type="Gene3D" id="3.40.50.620">
    <property type="entry name" value="HUPs"/>
    <property type="match status" value="2"/>
</dbReference>
<evidence type="ECO:0000259" key="14">
    <source>
        <dbReference type="Pfam" id="PF09334"/>
    </source>
</evidence>